<name>A0ABN1TD03_9ACTN</name>
<dbReference type="SUPFAM" id="SSF46785">
    <property type="entry name" value="Winged helix' DNA-binding domain"/>
    <property type="match status" value="1"/>
</dbReference>
<proteinExistence type="predicted"/>
<dbReference type="InterPro" id="IPR036388">
    <property type="entry name" value="WH-like_DNA-bd_sf"/>
</dbReference>
<feature type="domain" description="HTH iclR-type" evidence="4">
    <location>
        <begin position="2"/>
        <end position="61"/>
    </location>
</feature>
<dbReference type="EMBL" id="BAAALF010000437">
    <property type="protein sequence ID" value="GAA1071533.1"/>
    <property type="molecule type" value="Genomic_DNA"/>
</dbReference>
<keyword evidence="7" id="KW-1185">Reference proteome</keyword>
<feature type="domain" description="IclR-ED" evidence="5">
    <location>
        <begin position="62"/>
        <end position="245"/>
    </location>
</feature>
<dbReference type="Pfam" id="PF01614">
    <property type="entry name" value="IclR_C"/>
    <property type="match status" value="1"/>
</dbReference>
<evidence type="ECO:0000256" key="2">
    <source>
        <dbReference type="ARBA" id="ARBA00023125"/>
    </source>
</evidence>
<organism evidence="6 7">
    <name type="scientific">Kitasatospora nipponensis</name>
    <dbReference type="NCBI Taxonomy" id="258049"/>
    <lineage>
        <taxon>Bacteria</taxon>
        <taxon>Bacillati</taxon>
        <taxon>Actinomycetota</taxon>
        <taxon>Actinomycetes</taxon>
        <taxon>Kitasatosporales</taxon>
        <taxon>Streptomycetaceae</taxon>
        <taxon>Kitasatospora</taxon>
    </lineage>
</organism>
<keyword evidence="2" id="KW-0238">DNA-binding</keyword>
<dbReference type="PROSITE" id="PS51078">
    <property type="entry name" value="ICLR_ED"/>
    <property type="match status" value="1"/>
</dbReference>
<keyword evidence="3" id="KW-0804">Transcription</keyword>
<dbReference type="InterPro" id="IPR050707">
    <property type="entry name" value="HTH_MetabolicPath_Reg"/>
</dbReference>
<comment type="caution">
    <text evidence="6">The sequence shown here is derived from an EMBL/GenBank/DDBJ whole genome shotgun (WGS) entry which is preliminary data.</text>
</comment>
<dbReference type="PANTHER" id="PTHR30136:SF24">
    <property type="entry name" value="HTH-TYPE TRANSCRIPTIONAL REPRESSOR ALLR"/>
    <property type="match status" value="1"/>
</dbReference>
<keyword evidence="1" id="KW-0805">Transcription regulation</keyword>
<dbReference type="Gene3D" id="1.10.10.10">
    <property type="entry name" value="Winged helix-like DNA-binding domain superfamily/Winged helix DNA-binding domain"/>
    <property type="match status" value="1"/>
</dbReference>
<evidence type="ECO:0000313" key="6">
    <source>
        <dbReference type="EMBL" id="GAA1071533.1"/>
    </source>
</evidence>
<dbReference type="InterPro" id="IPR029016">
    <property type="entry name" value="GAF-like_dom_sf"/>
</dbReference>
<dbReference type="InterPro" id="IPR005471">
    <property type="entry name" value="Tscrpt_reg_IclR_N"/>
</dbReference>
<dbReference type="SUPFAM" id="SSF55781">
    <property type="entry name" value="GAF domain-like"/>
    <property type="match status" value="1"/>
</dbReference>
<evidence type="ECO:0000313" key="7">
    <source>
        <dbReference type="Proteomes" id="UP001500037"/>
    </source>
</evidence>
<dbReference type="RefSeq" id="WP_344447191.1">
    <property type="nucleotide sequence ID" value="NZ_BAAALF010000437.1"/>
</dbReference>
<dbReference type="PANTHER" id="PTHR30136">
    <property type="entry name" value="HELIX-TURN-HELIX TRANSCRIPTIONAL REGULATOR, ICLR FAMILY"/>
    <property type="match status" value="1"/>
</dbReference>
<sequence length="246" mass="26660">MSQTVTRALALLTELAEGERSLDQLAALLAVHKTTALRLLQSLEEARMVYRDAEFRYHLGAGLFALSSRALEQRSVRRIAAPHLAELNAATGQTVHLAAFEGGEVVYIDKYDSRQPVRMYSRIGLPVPLHCAAVSKVLLADLPPAQRQRAVAAIDYTPFTERTLTGPKALLAELDRVAEQGWAQDRAEHEAFMNCVGAPIRDATGRVVAAASISVPDLVLPYERVLELLPRLLAATAAVSADCGAL</sequence>
<dbReference type="SMART" id="SM00346">
    <property type="entry name" value="HTH_ICLR"/>
    <property type="match status" value="1"/>
</dbReference>
<evidence type="ECO:0000259" key="5">
    <source>
        <dbReference type="PROSITE" id="PS51078"/>
    </source>
</evidence>
<evidence type="ECO:0000256" key="3">
    <source>
        <dbReference type="ARBA" id="ARBA00023163"/>
    </source>
</evidence>
<protein>
    <submittedName>
        <fullName evidence="6">IclR family transcriptional regulator</fullName>
    </submittedName>
</protein>
<dbReference type="InterPro" id="IPR036390">
    <property type="entry name" value="WH_DNA-bd_sf"/>
</dbReference>
<dbReference type="InterPro" id="IPR014757">
    <property type="entry name" value="Tscrpt_reg_IclR_C"/>
</dbReference>
<gene>
    <name evidence="6" type="ORF">GCM10009665_78810</name>
</gene>
<dbReference type="Proteomes" id="UP001500037">
    <property type="component" value="Unassembled WGS sequence"/>
</dbReference>
<evidence type="ECO:0000256" key="1">
    <source>
        <dbReference type="ARBA" id="ARBA00023015"/>
    </source>
</evidence>
<reference evidence="6 7" key="1">
    <citation type="journal article" date="2019" name="Int. J. Syst. Evol. Microbiol.">
        <title>The Global Catalogue of Microorganisms (GCM) 10K type strain sequencing project: providing services to taxonomists for standard genome sequencing and annotation.</title>
        <authorList>
            <consortium name="The Broad Institute Genomics Platform"/>
            <consortium name="The Broad Institute Genome Sequencing Center for Infectious Disease"/>
            <person name="Wu L."/>
            <person name="Ma J."/>
        </authorList>
    </citation>
    <scope>NUCLEOTIDE SEQUENCE [LARGE SCALE GENOMIC DNA]</scope>
    <source>
        <strain evidence="6 7">JCM 13004</strain>
    </source>
</reference>
<dbReference type="Pfam" id="PF09339">
    <property type="entry name" value="HTH_IclR"/>
    <property type="match status" value="1"/>
</dbReference>
<evidence type="ECO:0000259" key="4">
    <source>
        <dbReference type="PROSITE" id="PS51077"/>
    </source>
</evidence>
<dbReference type="Gene3D" id="3.30.450.40">
    <property type="match status" value="1"/>
</dbReference>
<accession>A0ABN1TD03</accession>
<dbReference type="PROSITE" id="PS51077">
    <property type="entry name" value="HTH_ICLR"/>
    <property type="match status" value="1"/>
</dbReference>